<evidence type="ECO:0000259" key="6">
    <source>
        <dbReference type="PROSITE" id="PS51900"/>
    </source>
</evidence>
<dbReference type="OrthoDB" id="5391994at2"/>
<evidence type="ECO:0000256" key="4">
    <source>
        <dbReference type="PROSITE-ProRule" id="PRU01248"/>
    </source>
</evidence>
<dbReference type="Pfam" id="PF12167">
    <property type="entry name" value="Arm-DNA-bind_2"/>
    <property type="match status" value="1"/>
</dbReference>
<dbReference type="AlphaFoldDB" id="A0A2S4S1J9"/>
<dbReference type="PROSITE" id="PS51898">
    <property type="entry name" value="TYR_RECOMBINASE"/>
    <property type="match status" value="1"/>
</dbReference>
<dbReference type="Pfam" id="PF00589">
    <property type="entry name" value="Phage_integrase"/>
    <property type="match status" value="1"/>
</dbReference>
<dbReference type="PROSITE" id="PS51900">
    <property type="entry name" value="CB"/>
    <property type="match status" value="1"/>
</dbReference>
<sequence>MNYPTGVELHNGKIRISFTYRGIRCREVLRGWQVTSGNLKKAGNLRAVIMSEIQLGKFDYAQRFPESKAIKKFSLTHKVNTFSELSAVFLSSKKLEVSAASYANYVSHVETLKDIIGNHTRLADIQHTDVLKYRKELLTGNVINKHIPCFNKHGRTPSTVNNIMKTFCAILKLAQRDRIITHAPHENVKMLTVSKKAPDPLLFHEYQALIAALPRAKRLIWIFAVYTGLRHGEICALTWEDVNLEKGEIYISRNITNKGLFVPPKTVAGERTITLLEPALIALKEQWHLTGNSKKTEITFHHREHGRTEQQHVQFVFYPGHKSKTKSPYYARSSIGSSWKSALKRSGIRRRPPYQSRHTYACWLLSAGANPSFIASQMGHENAKMVYEVYSKWIAGMNVDQVVMLNDRLQTLLPPICPQA</sequence>
<organism evidence="7 8">
    <name type="scientific">Citrobacter amalonaticus</name>
    <dbReference type="NCBI Taxonomy" id="35703"/>
    <lineage>
        <taxon>Bacteria</taxon>
        <taxon>Pseudomonadati</taxon>
        <taxon>Pseudomonadota</taxon>
        <taxon>Gammaproteobacteria</taxon>
        <taxon>Enterobacterales</taxon>
        <taxon>Enterobacteriaceae</taxon>
        <taxon>Citrobacter</taxon>
    </lineage>
</organism>
<evidence type="ECO:0000313" key="7">
    <source>
        <dbReference type="EMBL" id="POU67737.1"/>
    </source>
</evidence>
<protein>
    <submittedName>
        <fullName evidence="7">Site-specific integrase</fullName>
    </submittedName>
</protein>
<dbReference type="InterPro" id="IPR044068">
    <property type="entry name" value="CB"/>
</dbReference>
<name>A0A2S4S1J9_CITAM</name>
<dbReference type="Gene3D" id="1.10.150.130">
    <property type="match status" value="1"/>
</dbReference>
<dbReference type="InterPro" id="IPR010998">
    <property type="entry name" value="Integrase_recombinase_N"/>
</dbReference>
<dbReference type="SUPFAM" id="SSF56349">
    <property type="entry name" value="DNA breaking-rejoining enzymes"/>
    <property type="match status" value="1"/>
</dbReference>
<dbReference type="Gene3D" id="1.10.443.10">
    <property type="entry name" value="Intergrase catalytic core"/>
    <property type="match status" value="1"/>
</dbReference>
<dbReference type="PANTHER" id="PTHR30349">
    <property type="entry name" value="PHAGE INTEGRASE-RELATED"/>
    <property type="match status" value="1"/>
</dbReference>
<dbReference type="InterPro" id="IPR011010">
    <property type="entry name" value="DNA_brk_join_enz"/>
</dbReference>
<proteinExistence type="predicted"/>
<dbReference type="CDD" id="cd01189">
    <property type="entry name" value="INT_ICEBs1_C_like"/>
    <property type="match status" value="1"/>
</dbReference>
<comment type="caution">
    <text evidence="7">The sequence shown here is derived from an EMBL/GenBank/DDBJ whole genome shotgun (WGS) entry which is preliminary data.</text>
</comment>
<keyword evidence="2 4" id="KW-0238">DNA-binding</keyword>
<evidence type="ECO:0000256" key="3">
    <source>
        <dbReference type="ARBA" id="ARBA00023172"/>
    </source>
</evidence>
<evidence type="ECO:0000256" key="1">
    <source>
        <dbReference type="ARBA" id="ARBA00022908"/>
    </source>
</evidence>
<keyword evidence="3" id="KW-0233">DNA recombination</keyword>
<accession>A0A2S4S1J9</accession>
<reference evidence="7 8" key="1">
    <citation type="submission" date="2018-01" db="EMBL/GenBank/DDBJ databases">
        <title>Complete genome sequences of 14 Citrobacter spp. isolated from plant in Canada.</title>
        <authorList>
            <person name="Bhandare S.G."/>
            <person name="Colavecchio A."/>
            <person name="Jeukens J."/>
            <person name="Emond-Rheault J.-G."/>
            <person name="Freschi L."/>
            <person name="Hamel J."/>
            <person name="Kukavica-Ibrulj I."/>
            <person name="Levesque R."/>
            <person name="Goodridge L."/>
        </authorList>
    </citation>
    <scope>NUCLEOTIDE SEQUENCE [LARGE SCALE GENOMIC DNA]</scope>
    <source>
        <strain evidence="7 8">S1285</strain>
    </source>
</reference>
<dbReference type="Proteomes" id="UP000237003">
    <property type="component" value="Unassembled WGS sequence"/>
</dbReference>
<dbReference type="InterPro" id="IPR002104">
    <property type="entry name" value="Integrase_catalytic"/>
</dbReference>
<feature type="domain" description="Tyr recombinase" evidence="5">
    <location>
        <begin position="196"/>
        <end position="404"/>
    </location>
</feature>
<gene>
    <name evidence="7" type="ORF">C3430_01160</name>
</gene>
<evidence type="ECO:0000313" key="8">
    <source>
        <dbReference type="Proteomes" id="UP000237003"/>
    </source>
</evidence>
<dbReference type="PANTHER" id="PTHR30349:SF36">
    <property type="entry name" value="PROPHAGE INTEGRASE INTR-RELATED"/>
    <property type="match status" value="1"/>
</dbReference>
<dbReference type="InterPro" id="IPR022000">
    <property type="entry name" value="Min27-like_integrase_DNA_bind"/>
</dbReference>
<dbReference type="InterPro" id="IPR050090">
    <property type="entry name" value="Tyrosine_recombinase_XerCD"/>
</dbReference>
<keyword evidence="1" id="KW-0229">DNA integration</keyword>
<dbReference type="GO" id="GO:0015074">
    <property type="term" value="P:DNA integration"/>
    <property type="evidence" value="ECO:0007669"/>
    <property type="project" value="UniProtKB-KW"/>
</dbReference>
<dbReference type="GO" id="GO:0003677">
    <property type="term" value="F:DNA binding"/>
    <property type="evidence" value="ECO:0007669"/>
    <property type="project" value="UniProtKB-UniRule"/>
</dbReference>
<feature type="domain" description="Core-binding (CB)" evidence="6">
    <location>
        <begin position="80"/>
        <end position="175"/>
    </location>
</feature>
<evidence type="ECO:0000256" key="2">
    <source>
        <dbReference type="ARBA" id="ARBA00023125"/>
    </source>
</evidence>
<dbReference type="EMBL" id="PQLX01000001">
    <property type="protein sequence ID" value="POU67737.1"/>
    <property type="molecule type" value="Genomic_DNA"/>
</dbReference>
<dbReference type="RefSeq" id="WP_103779146.1">
    <property type="nucleotide sequence ID" value="NZ_PQLX01000001.1"/>
</dbReference>
<evidence type="ECO:0000259" key="5">
    <source>
        <dbReference type="PROSITE" id="PS51898"/>
    </source>
</evidence>
<dbReference type="InterPro" id="IPR013762">
    <property type="entry name" value="Integrase-like_cat_sf"/>
</dbReference>
<dbReference type="GO" id="GO:0006310">
    <property type="term" value="P:DNA recombination"/>
    <property type="evidence" value="ECO:0007669"/>
    <property type="project" value="UniProtKB-KW"/>
</dbReference>